<dbReference type="Gene3D" id="3.40.30.10">
    <property type="entry name" value="Glutaredoxin"/>
    <property type="match status" value="1"/>
</dbReference>
<keyword evidence="3 4" id="KW-0560">Oxidoreductase</keyword>
<evidence type="ECO:0000256" key="4">
    <source>
        <dbReference type="RuleBase" id="RU000499"/>
    </source>
</evidence>
<dbReference type="GO" id="GO:0034599">
    <property type="term" value="P:cellular response to oxidative stress"/>
    <property type="evidence" value="ECO:0007669"/>
    <property type="project" value="TreeGrafter"/>
</dbReference>
<dbReference type="EMBL" id="JAPDPI010000019">
    <property type="protein sequence ID" value="MCW3806071.1"/>
    <property type="molecule type" value="Genomic_DNA"/>
</dbReference>
<keyword evidence="6" id="KW-1185">Reference proteome</keyword>
<evidence type="ECO:0000256" key="2">
    <source>
        <dbReference type="ARBA" id="ARBA00022559"/>
    </source>
</evidence>
<protein>
    <recommendedName>
        <fullName evidence="4">Glutathione peroxidase</fullName>
    </recommendedName>
</protein>
<organism evidence="5 6">
    <name type="scientific">Plebeiibacterium marinum</name>
    <dbReference type="NCBI Taxonomy" id="2992111"/>
    <lineage>
        <taxon>Bacteria</taxon>
        <taxon>Pseudomonadati</taxon>
        <taxon>Bacteroidota</taxon>
        <taxon>Bacteroidia</taxon>
        <taxon>Marinilabiliales</taxon>
        <taxon>Marinilabiliaceae</taxon>
        <taxon>Plebeiibacterium</taxon>
    </lineage>
</organism>
<comment type="similarity">
    <text evidence="1 4">Belongs to the glutathione peroxidase family.</text>
</comment>
<dbReference type="GO" id="GO:0004601">
    <property type="term" value="F:peroxidase activity"/>
    <property type="evidence" value="ECO:0007669"/>
    <property type="project" value="UniProtKB-KW"/>
</dbReference>
<dbReference type="PRINTS" id="PR01011">
    <property type="entry name" value="GLUTPROXDASE"/>
</dbReference>
<dbReference type="PROSITE" id="PS51355">
    <property type="entry name" value="GLUTATHIONE_PEROXID_3"/>
    <property type="match status" value="1"/>
</dbReference>
<dbReference type="SUPFAM" id="SSF52833">
    <property type="entry name" value="Thioredoxin-like"/>
    <property type="match status" value="1"/>
</dbReference>
<dbReference type="InterPro" id="IPR029759">
    <property type="entry name" value="GPX_AS"/>
</dbReference>
<dbReference type="PANTHER" id="PTHR11592:SF78">
    <property type="entry name" value="GLUTATHIONE PEROXIDASE"/>
    <property type="match status" value="1"/>
</dbReference>
<name>A0AAE3MEP0_9BACT</name>
<dbReference type="PANTHER" id="PTHR11592">
    <property type="entry name" value="GLUTATHIONE PEROXIDASE"/>
    <property type="match status" value="1"/>
</dbReference>
<dbReference type="Pfam" id="PF00255">
    <property type="entry name" value="GSHPx"/>
    <property type="match status" value="1"/>
</dbReference>
<sequence length="209" mass="23553">MKTNDSNTTSKVKQETFKQRLLRKLYPTIRKIGKKGKNGVVIANPDKTSPKNSFYNLKLTLKTGTVIDFSDYKGKKVLLVNTASDCGYTGQYKELQTLHEKFGKTLQIIAFPSNDFANQEKGDDEKIAQFCTINYGVTFPVAPKGCVTPKTNQQPIFKWLSSKGLNGWNDHEPDWNFSKYLVDENGILTHYFGPSVSPLEDGFLKEIAL</sequence>
<evidence type="ECO:0000256" key="1">
    <source>
        <dbReference type="ARBA" id="ARBA00006926"/>
    </source>
</evidence>
<evidence type="ECO:0000256" key="3">
    <source>
        <dbReference type="ARBA" id="ARBA00023002"/>
    </source>
</evidence>
<dbReference type="InterPro" id="IPR036249">
    <property type="entry name" value="Thioredoxin-like_sf"/>
</dbReference>
<keyword evidence="2 4" id="KW-0575">Peroxidase</keyword>
<evidence type="ECO:0000313" key="6">
    <source>
        <dbReference type="Proteomes" id="UP001207408"/>
    </source>
</evidence>
<gene>
    <name evidence="5" type="ORF">OM074_10565</name>
</gene>
<accession>A0AAE3MEP0</accession>
<proteinExistence type="inferred from homology"/>
<comment type="caution">
    <text evidence="5">The sequence shown here is derived from an EMBL/GenBank/DDBJ whole genome shotgun (WGS) entry which is preliminary data.</text>
</comment>
<evidence type="ECO:0000313" key="5">
    <source>
        <dbReference type="EMBL" id="MCW3806071.1"/>
    </source>
</evidence>
<dbReference type="AlphaFoldDB" id="A0AAE3MEP0"/>
<dbReference type="InterPro" id="IPR000889">
    <property type="entry name" value="Glutathione_peroxidase"/>
</dbReference>
<reference evidence="5" key="1">
    <citation type="submission" date="2022-10" db="EMBL/GenBank/DDBJ databases">
        <authorList>
            <person name="Yu W.X."/>
        </authorList>
    </citation>
    <scope>NUCLEOTIDE SEQUENCE</scope>
    <source>
        <strain evidence="5">D04</strain>
    </source>
</reference>
<dbReference type="PROSITE" id="PS00460">
    <property type="entry name" value="GLUTATHIONE_PEROXID_1"/>
    <property type="match status" value="1"/>
</dbReference>
<dbReference type="Proteomes" id="UP001207408">
    <property type="component" value="Unassembled WGS sequence"/>
</dbReference>
<dbReference type="RefSeq" id="WP_301199443.1">
    <property type="nucleotide sequence ID" value="NZ_JAPDPI010000019.1"/>
</dbReference>
<dbReference type="CDD" id="cd00340">
    <property type="entry name" value="GSH_Peroxidase"/>
    <property type="match status" value="1"/>
</dbReference>